<comment type="caution">
    <text evidence="5">The sequence shown here is derived from an EMBL/GenBank/DDBJ whole genome shotgun (WGS) entry which is preliminary data.</text>
</comment>
<dbReference type="SUPFAM" id="SSF75011">
    <property type="entry name" value="3-carboxy-cis,cis-mucoante lactonizing enzyme"/>
    <property type="match status" value="1"/>
</dbReference>
<dbReference type="RefSeq" id="WP_036243077.1">
    <property type="nucleotide sequence ID" value="NZ_BMWY01000002.1"/>
</dbReference>
<dbReference type="EMBL" id="BMWY01000002">
    <property type="protein sequence ID" value="GGZ49993.1"/>
    <property type="molecule type" value="Genomic_DNA"/>
</dbReference>
<evidence type="ECO:0000256" key="3">
    <source>
        <dbReference type="ARBA" id="ARBA00023136"/>
    </source>
</evidence>
<organism evidence="5 6">
    <name type="scientific">Mesonia mobilis</name>
    <dbReference type="NCBI Taxonomy" id="369791"/>
    <lineage>
        <taxon>Bacteria</taxon>
        <taxon>Pseudomonadati</taxon>
        <taxon>Bacteroidota</taxon>
        <taxon>Flavobacteriia</taxon>
        <taxon>Flavobacteriales</taxon>
        <taxon>Flavobacteriaceae</taxon>
        <taxon>Mesonia</taxon>
    </lineage>
</organism>
<evidence type="ECO:0008006" key="7">
    <source>
        <dbReference type="Google" id="ProtNLM"/>
    </source>
</evidence>
<proteinExistence type="predicted"/>
<protein>
    <recommendedName>
        <fullName evidence="7">SdiA-regulated</fullName>
    </recommendedName>
</protein>
<evidence type="ECO:0000256" key="4">
    <source>
        <dbReference type="SAM" id="Phobius"/>
    </source>
</evidence>
<evidence type="ECO:0000256" key="1">
    <source>
        <dbReference type="ARBA" id="ARBA00004236"/>
    </source>
</evidence>
<comment type="subcellular location">
    <subcellularLocation>
        <location evidence="1">Cell membrane</location>
    </subcellularLocation>
</comment>
<accession>A0ABQ3BLI4</accession>
<evidence type="ECO:0000313" key="6">
    <source>
        <dbReference type="Proteomes" id="UP000615593"/>
    </source>
</evidence>
<name>A0ABQ3BLI4_9FLAO</name>
<evidence type="ECO:0000313" key="5">
    <source>
        <dbReference type="EMBL" id="GGZ49993.1"/>
    </source>
</evidence>
<dbReference type="Proteomes" id="UP000615593">
    <property type="component" value="Unassembled WGS sequence"/>
</dbReference>
<keyword evidence="3 4" id="KW-0472">Membrane</keyword>
<gene>
    <name evidence="5" type="ORF">GCM10008088_09340</name>
</gene>
<dbReference type="GeneID" id="94368600"/>
<evidence type="ECO:0000256" key="2">
    <source>
        <dbReference type="ARBA" id="ARBA00022475"/>
    </source>
</evidence>
<keyword evidence="4" id="KW-1133">Transmembrane helix</keyword>
<reference evidence="6" key="1">
    <citation type="journal article" date="2019" name="Int. J. Syst. Evol. Microbiol.">
        <title>The Global Catalogue of Microorganisms (GCM) 10K type strain sequencing project: providing services to taxonomists for standard genome sequencing and annotation.</title>
        <authorList>
            <consortium name="The Broad Institute Genomics Platform"/>
            <consortium name="The Broad Institute Genome Sequencing Center for Infectious Disease"/>
            <person name="Wu L."/>
            <person name="Ma J."/>
        </authorList>
    </citation>
    <scope>NUCLEOTIDE SEQUENCE [LARGE SCALE GENOMIC DNA]</scope>
    <source>
        <strain evidence="6">KCTC 12708</strain>
    </source>
</reference>
<dbReference type="InterPro" id="IPR009722">
    <property type="entry name" value="YjiK/CarP"/>
</dbReference>
<keyword evidence="2" id="KW-1003">Cell membrane</keyword>
<keyword evidence="4" id="KW-0812">Transmembrane</keyword>
<sequence length="304" mass="35012">MKDYFKSPPFFITIGILLLVGIIYYFSKDKYYIEYTDSSQIKIINKWPLPRVLEEVSAIAYLDNERVACVQDEVGDIFIYNLVSEQIENRINFAKDDDFEGLTMVKNKAYVLRSDGNIFRVEDITVKNPKVEKFETGLSYKYDFEGLCYDQKNNRLLVAAKSYGPNNDDRFKPVFAFNLRTNKIEKEPAFKLNYDNPVFEGLDAAGDEKVFRTSEINIHPKTGQIYMLDGVIGKLLILDEKWNAQDLYIFNPDDFPQPEGITFSPEGKMLISNEGEWDPANILEVELKGPPKEKPTIETEQATP</sequence>
<dbReference type="Pfam" id="PF06977">
    <property type="entry name" value="SdiA-regulated"/>
    <property type="match status" value="1"/>
</dbReference>
<keyword evidence="6" id="KW-1185">Reference proteome</keyword>
<feature type="transmembrane region" description="Helical" evidence="4">
    <location>
        <begin position="7"/>
        <end position="26"/>
    </location>
</feature>